<evidence type="ECO:0000313" key="5">
    <source>
        <dbReference type="Proteomes" id="UP000076798"/>
    </source>
</evidence>
<feature type="region of interest" description="Disordered" evidence="3">
    <location>
        <begin position="152"/>
        <end position="202"/>
    </location>
</feature>
<name>A0A166CFE7_9AGAM</name>
<dbReference type="GO" id="GO:0005778">
    <property type="term" value="C:peroxisomal membrane"/>
    <property type="evidence" value="ECO:0007669"/>
    <property type="project" value="UniProtKB-SubCell"/>
</dbReference>
<proteinExistence type="inferred from homology"/>
<organism evidence="4 5">
    <name type="scientific">Sistotremastrum suecicum HHB10207 ss-3</name>
    <dbReference type="NCBI Taxonomy" id="1314776"/>
    <lineage>
        <taxon>Eukaryota</taxon>
        <taxon>Fungi</taxon>
        <taxon>Dikarya</taxon>
        <taxon>Basidiomycota</taxon>
        <taxon>Agaricomycotina</taxon>
        <taxon>Agaricomycetes</taxon>
        <taxon>Sistotremastrales</taxon>
        <taxon>Sistotremastraceae</taxon>
        <taxon>Sistotremastrum</taxon>
    </lineage>
</organism>
<dbReference type="STRING" id="1314776.A0A166CFE7"/>
<evidence type="ECO:0000313" key="4">
    <source>
        <dbReference type="EMBL" id="KZT37396.1"/>
    </source>
</evidence>
<dbReference type="InterPro" id="IPR013919">
    <property type="entry name" value="Pex16"/>
</dbReference>
<keyword evidence="2" id="KW-0576">Peroxisome</keyword>
<dbReference type="PANTHER" id="PTHR13299">
    <property type="entry name" value="PEROXISOMAL MEMBRANE PROTEIN PEX16"/>
    <property type="match status" value="1"/>
</dbReference>
<keyword evidence="5" id="KW-1185">Reference proteome</keyword>
<evidence type="ECO:0000256" key="1">
    <source>
        <dbReference type="ARBA" id="ARBA00009505"/>
    </source>
</evidence>
<comment type="similarity">
    <text evidence="1 2">Belongs to the peroxin-16 family.</text>
</comment>
<evidence type="ECO:0000256" key="2">
    <source>
        <dbReference type="RuleBase" id="RU365003"/>
    </source>
</evidence>
<dbReference type="GO" id="GO:0007031">
    <property type="term" value="P:peroxisome organization"/>
    <property type="evidence" value="ECO:0007669"/>
    <property type="project" value="UniProtKB-KW"/>
</dbReference>
<dbReference type="Proteomes" id="UP000076798">
    <property type="component" value="Unassembled WGS sequence"/>
</dbReference>
<gene>
    <name evidence="4" type="ORF">SISSUDRAFT_987797</name>
</gene>
<accession>A0A166CFE7</accession>
<reference evidence="4 5" key="1">
    <citation type="journal article" date="2016" name="Mol. Biol. Evol.">
        <title>Comparative Genomics of Early-Diverging Mushroom-Forming Fungi Provides Insights into the Origins of Lignocellulose Decay Capabilities.</title>
        <authorList>
            <person name="Nagy L.G."/>
            <person name="Riley R."/>
            <person name="Tritt A."/>
            <person name="Adam C."/>
            <person name="Daum C."/>
            <person name="Floudas D."/>
            <person name="Sun H."/>
            <person name="Yadav J.S."/>
            <person name="Pangilinan J."/>
            <person name="Larsson K.H."/>
            <person name="Matsuura K."/>
            <person name="Barry K."/>
            <person name="Labutti K."/>
            <person name="Kuo R."/>
            <person name="Ohm R.A."/>
            <person name="Bhattacharya S.S."/>
            <person name="Shirouzu T."/>
            <person name="Yoshinaga Y."/>
            <person name="Martin F.M."/>
            <person name="Grigoriev I.V."/>
            <person name="Hibbett D.S."/>
        </authorList>
    </citation>
    <scope>NUCLEOTIDE SEQUENCE [LARGE SCALE GENOMIC DNA]</scope>
    <source>
        <strain evidence="4 5">HHB10207 ss-3</strain>
    </source>
</reference>
<dbReference type="PANTHER" id="PTHR13299:SF0">
    <property type="entry name" value="PEROXISOMAL MEMBRANE PROTEIN PEX16"/>
    <property type="match status" value="1"/>
</dbReference>
<dbReference type="AlphaFoldDB" id="A0A166CFE7"/>
<comment type="subcellular location">
    <subcellularLocation>
        <location evidence="2">Peroxisome membrane</location>
    </subcellularLocation>
</comment>
<dbReference type="EMBL" id="KV428084">
    <property type="protein sequence ID" value="KZT37396.1"/>
    <property type="molecule type" value="Genomic_DNA"/>
</dbReference>
<protein>
    <recommendedName>
        <fullName evidence="2">Peroxisomal membrane protein PEX16</fullName>
    </recommendedName>
</protein>
<feature type="compositionally biased region" description="Low complexity" evidence="3">
    <location>
        <begin position="160"/>
        <end position="180"/>
    </location>
</feature>
<sequence>MLANYEAFLIENSSTIATIESSLRSLTWFLPGRFKDAELASESLSATLNLLSLYHDTLLARRLSQDPKLKPLIPPSPHSRYTRAWSDKSGQYKWAARALEVIKFLQLVVEMSLRRKVGRNAKWRAIVSIEFVKAVLRLILLRTTQRPVLTPAIPERDLDPATLPPALSTSSSPTLVGSPSSSPPSTPEHLKNNHVPLDPVHPLLASPPPLKSAMPVEEYLLPKALNTASVKQPAFLVRPLTSPKDWLAEVLYILRPLFYDATNALASVLSISRHGNSAVRPLITSLTIDLLARSLRRTPPPTSGLERSEYARRDRDLLWYFLRGPVWQFYTKPKLTSFADSTSHTPVLGLMSAFIRDWIPLIDSYHYCGSTFFAALGVVKPTLCPDTAT</sequence>
<evidence type="ECO:0000256" key="3">
    <source>
        <dbReference type="SAM" id="MobiDB-lite"/>
    </source>
</evidence>
<keyword evidence="2" id="KW-0962">Peroxisome biogenesis</keyword>
<dbReference type="Pfam" id="PF08610">
    <property type="entry name" value="Pex16"/>
    <property type="match status" value="1"/>
</dbReference>
<dbReference type="OrthoDB" id="2021143at2759"/>